<proteinExistence type="inferred from homology"/>
<dbReference type="GeneID" id="4621850"/>
<evidence type="ECO:0000313" key="12">
    <source>
        <dbReference type="EMBL" id="AAS53433.1"/>
    </source>
</evidence>
<dbReference type="Gene3D" id="3.10.290.10">
    <property type="entry name" value="RNA-binding S4 domain"/>
    <property type="match status" value="1"/>
</dbReference>
<dbReference type="GO" id="GO:0005763">
    <property type="term" value="C:mitochondrial small ribosomal subunit"/>
    <property type="evidence" value="ECO:0000318"/>
    <property type="project" value="GO_Central"/>
</dbReference>
<sequence length="473" mass="53999">MPRKALLLKSLSRGKVRASFNKYNLFNLYKKSQIDLRTKTLYQQKWSSKQETRAYHGEHLTESRWQSTFSPRLTSVAQLDASLKGGDVAPTPILMQTYAVLEKRLEFALFRAMFASSVRQARQFILHGNVYVNGVTMKHPGYPLKAGDMFSVRPDKVLEALGARKPSLEQALAIDKQQIRMWNKYVTEARNNPREAWQGKIKQLQSMQASHPERQVFVELINHNNKQLDEKKLAVLKSTDKESLLCKVLAAAREHDGEKSISAATFRTASYGDAELAKALFEIYKTLEKSEALKILQDKTAEEQAKIILDSAAPEVSDAMKKKLRTTTSELGALMQQHDAAIRAFYDGKKGDPATLEMPYDSEWVESLRLHPQLKTKELLEDPAAAQKAVNLPWQKWPYGRQNPNKPYFTPWKPRPFLAPFAILPHHIEVSFKACHAIYLRDPVARPGHSEVISPFPLPVHERAYMYYLRKGQ</sequence>
<evidence type="ECO:0000256" key="7">
    <source>
        <dbReference type="ARBA" id="ARBA00023274"/>
    </source>
</evidence>
<comment type="subcellular location">
    <subcellularLocation>
        <location evidence="1">Mitochondrion</location>
    </subcellularLocation>
</comment>
<evidence type="ECO:0000256" key="5">
    <source>
        <dbReference type="ARBA" id="ARBA00022980"/>
    </source>
</evidence>
<evidence type="ECO:0000256" key="2">
    <source>
        <dbReference type="ARBA" id="ARBA00007465"/>
    </source>
</evidence>
<dbReference type="GO" id="GO:0019843">
    <property type="term" value="F:rRNA binding"/>
    <property type="evidence" value="ECO:0000318"/>
    <property type="project" value="GO_Central"/>
</dbReference>
<dbReference type="OrthoDB" id="3356781at2759"/>
<keyword evidence="6" id="KW-0496">Mitochondrion</keyword>
<dbReference type="SMART" id="SM00363">
    <property type="entry name" value="S4"/>
    <property type="match status" value="1"/>
</dbReference>
<dbReference type="GO" id="GO:0003735">
    <property type="term" value="F:structural constituent of ribosome"/>
    <property type="evidence" value="ECO:0000318"/>
    <property type="project" value="GO_Central"/>
</dbReference>
<dbReference type="PROSITE" id="PS00632">
    <property type="entry name" value="RIBOSOMAL_S4"/>
    <property type="match status" value="1"/>
</dbReference>
<dbReference type="EMBL" id="AE016819">
    <property type="protein sequence ID" value="AAS53433.1"/>
    <property type="molecule type" value="Genomic_DNA"/>
</dbReference>
<dbReference type="CDD" id="cd00165">
    <property type="entry name" value="S4"/>
    <property type="match status" value="1"/>
</dbReference>
<dbReference type="eggNOG" id="ENOG502QTS9">
    <property type="taxonomic scope" value="Eukaryota"/>
</dbReference>
<comment type="similarity">
    <text evidence="2">Belongs to the universal ribosomal protein uS4 family.</text>
</comment>
<dbReference type="InterPro" id="IPR022801">
    <property type="entry name" value="Ribosomal_uS4"/>
</dbReference>
<keyword evidence="3 10" id="KW-0699">rRNA-binding</keyword>
<name>Q754L0_EREGS</name>
<dbReference type="AlphaFoldDB" id="Q754L0"/>
<organism evidence="12 13">
    <name type="scientific">Eremothecium gossypii (strain ATCC 10895 / CBS 109.51 / FGSC 9923 / NRRL Y-1056)</name>
    <name type="common">Yeast</name>
    <name type="synonym">Ashbya gossypii</name>
    <dbReference type="NCBI Taxonomy" id="284811"/>
    <lineage>
        <taxon>Eukaryota</taxon>
        <taxon>Fungi</taxon>
        <taxon>Dikarya</taxon>
        <taxon>Ascomycota</taxon>
        <taxon>Saccharomycotina</taxon>
        <taxon>Saccharomycetes</taxon>
        <taxon>Saccharomycetales</taxon>
        <taxon>Saccharomycetaceae</taxon>
        <taxon>Eremothecium</taxon>
    </lineage>
</organism>
<evidence type="ECO:0000256" key="9">
    <source>
        <dbReference type="ARBA" id="ARBA00071419"/>
    </source>
</evidence>
<feature type="domain" description="RNA-binding S4" evidence="11">
    <location>
        <begin position="103"/>
        <end position="166"/>
    </location>
</feature>
<evidence type="ECO:0000256" key="8">
    <source>
        <dbReference type="ARBA" id="ARBA00037226"/>
    </source>
</evidence>
<protein>
    <recommendedName>
        <fullName evidence="9">Small ribosomal subunit protein uS4m</fullName>
    </recommendedName>
</protein>
<dbReference type="InterPro" id="IPR018079">
    <property type="entry name" value="Ribosomal_uS4_CS"/>
</dbReference>
<dbReference type="SUPFAM" id="SSF55174">
    <property type="entry name" value="Alpha-L RNA-binding motif"/>
    <property type="match status" value="1"/>
</dbReference>
<dbReference type="InterPro" id="IPR002942">
    <property type="entry name" value="S4_RNA-bd"/>
</dbReference>
<keyword evidence="7" id="KW-0687">Ribonucleoprotein</keyword>
<dbReference type="PANTHER" id="PTHR11831:SF4">
    <property type="entry name" value="SMALL RIBOSOMAL SUBUNIT PROTEIN US4M"/>
    <property type="match status" value="1"/>
</dbReference>
<evidence type="ECO:0000259" key="11">
    <source>
        <dbReference type="SMART" id="SM00363"/>
    </source>
</evidence>
<evidence type="ECO:0000313" key="13">
    <source>
        <dbReference type="Proteomes" id="UP000000591"/>
    </source>
</evidence>
<dbReference type="STRING" id="284811.Q754L0"/>
<dbReference type="RefSeq" id="NP_985609.1">
    <property type="nucleotide sequence ID" value="NM_210963.1"/>
</dbReference>
<dbReference type="OMA" id="GDMFQVE"/>
<dbReference type="PROSITE" id="PS50889">
    <property type="entry name" value="S4"/>
    <property type="match status" value="1"/>
</dbReference>
<reference evidence="13" key="2">
    <citation type="journal article" date="2013" name="G3 (Bethesda)">
        <title>Genomes of Ashbya fungi isolated from insects reveal four mating-type loci, numerous translocations, lack of transposons, and distinct gene duplications.</title>
        <authorList>
            <person name="Dietrich F.S."/>
            <person name="Voegeli S."/>
            <person name="Kuo S."/>
            <person name="Philippsen P."/>
        </authorList>
    </citation>
    <scope>GENOME REANNOTATION</scope>
    <source>
        <strain evidence="13">ATCC 10895 / CBS 109.51 / FGSC 9923 / NRRL Y-1056</strain>
    </source>
</reference>
<keyword evidence="4 10" id="KW-0694">RNA-binding</keyword>
<comment type="function">
    <text evidence="8">Component of the mitochondrial ribosome (mitoribosome), a dedicated translation machinery responsible for the synthesis of mitochondrial genome-encoded proteins, including at least some of the essential transmembrane subunits of the mitochondrial respiratory chain. The mitoribosomes are attached to the mitochondrial inner membrane and translation products are cotranslationally integrated into the membrane.</text>
</comment>
<keyword evidence="13" id="KW-1185">Reference proteome</keyword>
<dbReference type="PANTHER" id="PTHR11831">
    <property type="entry name" value="30S 40S RIBOSOMAL PROTEIN"/>
    <property type="match status" value="1"/>
</dbReference>
<dbReference type="Pfam" id="PF01479">
    <property type="entry name" value="S4"/>
    <property type="match status" value="1"/>
</dbReference>
<dbReference type="KEGG" id="ago:AGOS_AFR062C"/>
<evidence type="ECO:0000256" key="10">
    <source>
        <dbReference type="PROSITE-ProRule" id="PRU00182"/>
    </source>
</evidence>
<dbReference type="InParanoid" id="Q754L0"/>
<dbReference type="FunCoup" id="Q754L0">
    <property type="interactions" value="155"/>
</dbReference>
<dbReference type="Proteomes" id="UP000000591">
    <property type="component" value="Chromosome VI"/>
</dbReference>
<gene>
    <name evidence="12" type="ORF">AGOS_AFR062C</name>
</gene>
<dbReference type="InterPro" id="IPR036986">
    <property type="entry name" value="S4_RNA-bd_sf"/>
</dbReference>
<evidence type="ECO:0000256" key="6">
    <source>
        <dbReference type="ARBA" id="ARBA00023128"/>
    </source>
</evidence>
<evidence type="ECO:0000256" key="1">
    <source>
        <dbReference type="ARBA" id="ARBA00004173"/>
    </source>
</evidence>
<reference evidence="12 13" key="1">
    <citation type="journal article" date="2004" name="Science">
        <title>The Ashbya gossypii genome as a tool for mapping the ancient Saccharomyces cerevisiae genome.</title>
        <authorList>
            <person name="Dietrich F.S."/>
            <person name="Voegeli S."/>
            <person name="Brachat S."/>
            <person name="Lerch A."/>
            <person name="Gates K."/>
            <person name="Steiner S."/>
            <person name="Mohr C."/>
            <person name="Pohlmann R."/>
            <person name="Luedi P."/>
            <person name="Choi S."/>
            <person name="Wing R.A."/>
            <person name="Flavier A."/>
            <person name="Gaffney T.D."/>
            <person name="Philippsen P."/>
        </authorList>
    </citation>
    <scope>NUCLEOTIDE SEQUENCE [LARGE SCALE GENOMIC DNA]</scope>
    <source>
        <strain evidence="13">ATCC 10895 / CBS 109.51 / FGSC 9923 / NRRL Y-1056</strain>
    </source>
</reference>
<dbReference type="HOGENOM" id="CLU_026386_0_0_1"/>
<accession>Q754L0</accession>
<evidence type="ECO:0000256" key="3">
    <source>
        <dbReference type="ARBA" id="ARBA00022730"/>
    </source>
</evidence>
<keyword evidence="5" id="KW-0689">Ribosomal protein</keyword>
<dbReference type="GO" id="GO:0042274">
    <property type="term" value="P:ribosomal small subunit biogenesis"/>
    <property type="evidence" value="ECO:0000318"/>
    <property type="project" value="GO_Central"/>
</dbReference>
<evidence type="ECO:0000256" key="4">
    <source>
        <dbReference type="ARBA" id="ARBA00022884"/>
    </source>
</evidence>
<dbReference type="FunFam" id="3.10.290.10:FF:000025">
    <property type="entry name" value="30S ribosomal subunit S4"/>
    <property type="match status" value="1"/>
</dbReference>